<evidence type="ECO:0000313" key="3">
    <source>
        <dbReference type="EMBL" id="EXJ77840.1"/>
    </source>
</evidence>
<dbReference type="InterPro" id="IPR036661">
    <property type="entry name" value="Luciferase-like_sf"/>
</dbReference>
<dbReference type="HOGENOM" id="CLU_022256_0_0_1"/>
<evidence type="ECO:0000256" key="1">
    <source>
        <dbReference type="ARBA" id="ARBA00033748"/>
    </source>
</evidence>
<feature type="domain" description="Luciferase-like" evidence="2">
    <location>
        <begin position="17"/>
        <end position="379"/>
    </location>
</feature>
<protein>
    <recommendedName>
        <fullName evidence="2">Luciferase-like domain-containing protein</fullName>
    </recommendedName>
</protein>
<dbReference type="RefSeq" id="XP_007737285.1">
    <property type="nucleotide sequence ID" value="XM_007739095.1"/>
</dbReference>
<dbReference type="NCBIfam" id="TIGR03860">
    <property type="entry name" value="FMN_nitrolo"/>
    <property type="match status" value="1"/>
</dbReference>
<dbReference type="Pfam" id="PF00296">
    <property type="entry name" value="Bac_luciferase"/>
    <property type="match status" value="1"/>
</dbReference>
<dbReference type="eggNOG" id="ENOG502SJM8">
    <property type="taxonomic scope" value="Eukaryota"/>
</dbReference>
<dbReference type="OrthoDB" id="5561043at2759"/>
<dbReference type="GO" id="GO:0004497">
    <property type="term" value="F:monooxygenase activity"/>
    <property type="evidence" value="ECO:0007669"/>
    <property type="project" value="InterPro"/>
</dbReference>
<gene>
    <name evidence="3" type="ORF">A1O3_08999</name>
</gene>
<dbReference type="STRING" id="1182542.W9XKK7"/>
<reference evidence="3 4" key="1">
    <citation type="submission" date="2013-03" db="EMBL/GenBank/DDBJ databases">
        <title>The Genome Sequence of Capronia epimyces CBS 606.96.</title>
        <authorList>
            <consortium name="The Broad Institute Genomics Platform"/>
            <person name="Cuomo C."/>
            <person name="de Hoog S."/>
            <person name="Gorbushina A."/>
            <person name="Walker B."/>
            <person name="Young S.K."/>
            <person name="Zeng Q."/>
            <person name="Gargeya S."/>
            <person name="Fitzgerald M."/>
            <person name="Haas B."/>
            <person name="Abouelleil A."/>
            <person name="Allen A.W."/>
            <person name="Alvarado L."/>
            <person name="Arachchi H.M."/>
            <person name="Berlin A.M."/>
            <person name="Chapman S.B."/>
            <person name="Gainer-Dewar J."/>
            <person name="Goldberg J."/>
            <person name="Griggs A."/>
            <person name="Gujja S."/>
            <person name="Hansen M."/>
            <person name="Howarth C."/>
            <person name="Imamovic A."/>
            <person name="Ireland A."/>
            <person name="Larimer J."/>
            <person name="McCowan C."/>
            <person name="Murphy C."/>
            <person name="Pearson M."/>
            <person name="Poon T.W."/>
            <person name="Priest M."/>
            <person name="Roberts A."/>
            <person name="Saif S."/>
            <person name="Shea T."/>
            <person name="Sisk P."/>
            <person name="Sykes S."/>
            <person name="Wortman J."/>
            <person name="Nusbaum C."/>
            <person name="Birren B."/>
        </authorList>
    </citation>
    <scope>NUCLEOTIDE SEQUENCE [LARGE SCALE GENOMIC DNA]</scope>
    <source>
        <strain evidence="3 4">CBS 606.96</strain>
    </source>
</reference>
<evidence type="ECO:0000313" key="4">
    <source>
        <dbReference type="Proteomes" id="UP000019478"/>
    </source>
</evidence>
<dbReference type="EMBL" id="AMGY01000009">
    <property type="protein sequence ID" value="EXJ77840.1"/>
    <property type="molecule type" value="Genomic_DNA"/>
</dbReference>
<dbReference type="GO" id="GO:0016705">
    <property type="term" value="F:oxidoreductase activity, acting on paired donors, with incorporation or reduction of molecular oxygen"/>
    <property type="evidence" value="ECO:0007669"/>
    <property type="project" value="InterPro"/>
</dbReference>
<dbReference type="Gene3D" id="3.20.20.30">
    <property type="entry name" value="Luciferase-like domain"/>
    <property type="match status" value="1"/>
</dbReference>
<dbReference type="GeneID" id="19173085"/>
<dbReference type="InterPro" id="IPR011251">
    <property type="entry name" value="Luciferase-like_dom"/>
</dbReference>
<accession>W9XKK7</accession>
<dbReference type="InterPro" id="IPR051260">
    <property type="entry name" value="Diverse_substr_monoxygenases"/>
</dbReference>
<comment type="similarity">
    <text evidence="1">Belongs to the NtaA/SnaA/DszA monooxygenase family.</text>
</comment>
<keyword evidence="4" id="KW-1185">Reference proteome</keyword>
<dbReference type="PANTHER" id="PTHR30011">
    <property type="entry name" value="ALKANESULFONATE MONOOXYGENASE-RELATED"/>
    <property type="match status" value="1"/>
</dbReference>
<proteinExistence type="inferred from homology"/>
<dbReference type="SUPFAM" id="SSF51679">
    <property type="entry name" value="Bacterial luciferase-like"/>
    <property type="match status" value="1"/>
</dbReference>
<dbReference type="Proteomes" id="UP000019478">
    <property type="component" value="Unassembled WGS sequence"/>
</dbReference>
<name>W9XKK7_9EURO</name>
<dbReference type="AlphaFoldDB" id="W9XKK7"/>
<dbReference type="InterPro" id="IPR016215">
    <property type="entry name" value="NTA_MOA"/>
</dbReference>
<comment type="caution">
    <text evidence="3">The sequence shown here is derived from an EMBL/GenBank/DDBJ whole genome shotgun (WGS) entry which is preliminary data.</text>
</comment>
<sequence>MNASTHMSPGLWRLPNGQASNNDLSYWVELAKLLESGNFDGIFIADTLGLYDLYKGPENIGPALQSGAQVPYSDPSVIISAMAYATQSIAFGVTASVTYENPFILARRYSTLDHVTRGRIGWNVVTSHLASAARNCGLKEEIPHDERYVRAEEFMDAVYKLWEGSWRDDALVRDAKRGVYIEPDRVRAINHEGKYFSVAGPNAVDPTPQRTPFLFQAGASSAGKLFATKHAEVMFLPGMSPENVRKIADDIRHQATLQGRDRDSIKLLAGMLVIVDETDEKAQQKYNDFLEASDLDGVATLLGGWTGVDLSALADDEDFHFTGPGAVQSLVKTWSATVPGSDNVKWTKRRVLQELAMAGAHPRVVGGPQTVADQLQRWIEVADIDGFNFSHAVSPGTFEDMVKYLWPELRRRGVIKEEYKVVGGAARENYLEDGLGPRLRRNHPGAAYTWRKPEEA</sequence>
<organism evidence="3 4">
    <name type="scientific">Capronia epimyces CBS 606.96</name>
    <dbReference type="NCBI Taxonomy" id="1182542"/>
    <lineage>
        <taxon>Eukaryota</taxon>
        <taxon>Fungi</taxon>
        <taxon>Dikarya</taxon>
        <taxon>Ascomycota</taxon>
        <taxon>Pezizomycotina</taxon>
        <taxon>Eurotiomycetes</taxon>
        <taxon>Chaetothyriomycetidae</taxon>
        <taxon>Chaetothyriales</taxon>
        <taxon>Herpotrichiellaceae</taxon>
        <taxon>Capronia</taxon>
    </lineage>
</organism>
<evidence type="ECO:0000259" key="2">
    <source>
        <dbReference type="Pfam" id="PF00296"/>
    </source>
</evidence>
<dbReference type="PIRSF" id="PIRSF000337">
    <property type="entry name" value="NTA_MOA"/>
    <property type="match status" value="1"/>
</dbReference>
<dbReference type="PANTHER" id="PTHR30011:SF41">
    <property type="entry name" value="XENOBIOTIC COMPOUND MONOOXYGENASE, DSZA FAMILY (AFU_ORTHOLOGUE AFUA_3G15040)"/>
    <property type="match status" value="1"/>
</dbReference>